<sequence>MEHKAADVTTLKVKQLKALIQAAGLSHADCFEKSDLRARATQAQAKLAAAPAPKPKKKSLIGRCAAMHFPPDDLQKVVATWLLADCLTSCGGAVEVGSVRAVAAAAINVEAKFREGAFGAAVGIEHLPPRGRVRALLRKTSALADDAALPGPAIEGAGAMMRTAGGGKVVAGLIDGKNAPPPGTASRLTDRIPKQKSGNMAAIVDRSAAADFAMPCTCERCAPQTADLRPPTQDERRRFLEASSGDAGKAAHLLTKTLVWRRDNNIDALTKLARDGPATEEDREELANEAKVDALYPCALLPTGYDGTCLQVQMLGRADVGGLLDDVGEERALRASTLRNERALLLGKRVLVLDMEGLSPSTLRGLPTFKRLIDIMQRHYPGSVASILVVNCPLLVWTAYKVVQPWLAPETAARVALFSWREAPDFGDLVAHECLPARYGGARACPRLDELCAARDAA</sequence>
<feature type="domain" description="CRAL-TRIO" evidence="1">
    <location>
        <begin position="288"/>
        <end position="447"/>
    </location>
</feature>
<evidence type="ECO:0000313" key="3">
    <source>
        <dbReference type="Proteomes" id="UP000789595"/>
    </source>
</evidence>
<dbReference type="InterPro" id="IPR036273">
    <property type="entry name" value="CRAL/TRIO_N_dom_sf"/>
</dbReference>
<dbReference type="SUPFAM" id="SSF52087">
    <property type="entry name" value="CRAL/TRIO domain"/>
    <property type="match status" value="1"/>
</dbReference>
<dbReference type="PANTHER" id="PTHR23324:SF83">
    <property type="entry name" value="SEC14-LIKE PROTEIN 2"/>
    <property type="match status" value="1"/>
</dbReference>
<proteinExistence type="predicted"/>
<dbReference type="PANTHER" id="PTHR23324">
    <property type="entry name" value="SEC14 RELATED PROTEIN"/>
    <property type="match status" value="1"/>
</dbReference>
<evidence type="ECO:0000259" key="1">
    <source>
        <dbReference type="PROSITE" id="PS50191"/>
    </source>
</evidence>
<dbReference type="InterPro" id="IPR036361">
    <property type="entry name" value="SAP_dom_sf"/>
</dbReference>
<gene>
    <name evidence="2" type="ORF">PECAL_1P14000</name>
</gene>
<reference evidence="2" key="1">
    <citation type="submission" date="2021-11" db="EMBL/GenBank/DDBJ databases">
        <authorList>
            <consortium name="Genoscope - CEA"/>
            <person name="William W."/>
        </authorList>
    </citation>
    <scope>NUCLEOTIDE SEQUENCE</scope>
</reference>
<dbReference type="Proteomes" id="UP000789595">
    <property type="component" value="Unassembled WGS sequence"/>
</dbReference>
<dbReference type="InterPro" id="IPR051064">
    <property type="entry name" value="SEC14/CRAL-TRIO_domain"/>
</dbReference>
<accession>A0A8J2S804</accession>
<organism evidence="2 3">
    <name type="scientific">Pelagomonas calceolata</name>
    <dbReference type="NCBI Taxonomy" id="35677"/>
    <lineage>
        <taxon>Eukaryota</taxon>
        <taxon>Sar</taxon>
        <taxon>Stramenopiles</taxon>
        <taxon>Ochrophyta</taxon>
        <taxon>Pelagophyceae</taxon>
        <taxon>Pelagomonadales</taxon>
        <taxon>Pelagomonadaceae</taxon>
        <taxon>Pelagomonas</taxon>
    </lineage>
</organism>
<dbReference type="SUPFAM" id="SSF46938">
    <property type="entry name" value="CRAL/TRIO N-terminal domain"/>
    <property type="match status" value="1"/>
</dbReference>
<dbReference type="EMBL" id="CAKKNE010000001">
    <property type="protein sequence ID" value="CAH0365001.1"/>
    <property type="molecule type" value="Genomic_DNA"/>
</dbReference>
<dbReference type="PROSITE" id="PS50191">
    <property type="entry name" value="CRAL_TRIO"/>
    <property type="match status" value="1"/>
</dbReference>
<dbReference type="Gene3D" id="1.10.720.30">
    <property type="entry name" value="SAP domain"/>
    <property type="match status" value="1"/>
</dbReference>
<keyword evidence="3" id="KW-1185">Reference proteome</keyword>
<dbReference type="GO" id="GO:0005737">
    <property type="term" value="C:cytoplasm"/>
    <property type="evidence" value="ECO:0007669"/>
    <property type="project" value="TreeGrafter"/>
</dbReference>
<dbReference type="CDD" id="cd00170">
    <property type="entry name" value="SEC14"/>
    <property type="match status" value="1"/>
</dbReference>
<dbReference type="InterPro" id="IPR001251">
    <property type="entry name" value="CRAL-TRIO_dom"/>
</dbReference>
<name>A0A8J2S804_9STRA</name>
<protein>
    <recommendedName>
        <fullName evidence="1">CRAL-TRIO domain-containing protein</fullName>
    </recommendedName>
</protein>
<dbReference type="Gene3D" id="3.40.525.10">
    <property type="entry name" value="CRAL-TRIO lipid binding domain"/>
    <property type="match status" value="1"/>
</dbReference>
<dbReference type="SMART" id="SM00516">
    <property type="entry name" value="SEC14"/>
    <property type="match status" value="1"/>
</dbReference>
<evidence type="ECO:0000313" key="2">
    <source>
        <dbReference type="EMBL" id="CAH0365001.1"/>
    </source>
</evidence>
<dbReference type="OrthoDB" id="1434354at2759"/>
<dbReference type="AlphaFoldDB" id="A0A8J2S804"/>
<dbReference type="Pfam" id="PF00650">
    <property type="entry name" value="CRAL_TRIO"/>
    <property type="match status" value="1"/>
</dbReference>
<dbReference type="InterPro" id="IPR036865">
    <property type="entry name" value="CRAL-TRIO_dom_sf"/>
</dbReference>
<comment type="caution">
    <text evidence="2">The sequence shown here is derived from an EMBL/GenBank/DDBJ whole genome shotgun (WGS) entry which is preliminary data.</text>
</comment>